<evidence type="ECO:0000256" key="11">
    <source>
        <dbReference type="ARBA" id="ARBA00023242"/>
    </source>
</evidence>
<evidence type="ECO:0000259" key="14">
    <source>
        <dbReference type="SMART" id="SM00485"/>
    </source>
</evidence>
<evidence type="ECO:0000256" key="12">
    <source>
        <dbReference type="SAM" id="MobiDB-lite"/>
    </source>
</evidence>
<dbReference type="InterPro" id="IPR001044">
    <property type="entry name" value="XPG/Rad2_eukaryotes"/>
</dbReference>
<evidence type="ECO:0000256" key="6">
    <source>
        <dbReference type="ARBA" id="ARBA00022759"/>
    </source>
</evidence>
<dbReference type="EMBL" id="EAAA01001408">
    <property type="status" value="NOT_ANNOTATED_CDS"/>
    <property type="molecule type" value="Genomic_DNA"/>
</dbReference>
<dbReference type="GO" id="GO:0003697">
    <property type="term" value="F:single-stranded DNA binding"/>
    <property type="evidence" value="ECO:0000318"/>
    <property type="project" value="GO_Central"/>
</dbReference>
<dbReference type="PROSITE" id="PS00841">
    <property type="entry name" value="XPG_1"/>
    <property type="match status" value="1"/>
</dbReference>
<dbReference type="AlphaFoldDB" id="H2XUA5"/>
<evidence type="ECO:0000313" key="15">
    <source>
        <dbReference type="Ensembl" id="ENSCINP00000033239.1"/>
    </source>
</evidence>
<dbReference type="CDD" id="cd09904">
    <property type="entry name" value="H3TH_XPG"/>
    <property type="match status" value="1"/>
</dbReference>
<keyword evidence="10" id="KW-0234">DNA repair</keyword>
<reference evidence="15" key="2">
    <citation type="journal article" date="2008" name="Genome Biol.">
        <title>Improved genome assembly and evidence-based global gene model set for the chordate Ciona intestinalis: new insight into intron and operon populations.</title>
        <authorList>
            <person name="Satou Y."/>
            <person name="Mineta K."/>
            <person name="Ogasawara M."/>
            <person name="Sasakura Y."/>
            <person name="Shoguchi E."/>
            <person name="Ueno K."/>
            <person name="Yamada L."/>
            <person name="Matsumoto J."/>
            <person name="Wasserscheid J."/>
            <person name="Dewar K."/>
            <person name="Wiley G.B."/>
            <person name="Macmil S.L."/>
            <person name="Roe B.A."/>
            <person name="Zeller R.W."/>
            <person name="Hastings K.E."/>
            <person name="Lemaire P."/>
            <person name="Lindquist E."/>
            <person name="Endo T."/>
            <person name="Hotta K."/>
            <person name="Inaba K."/>
        </authorList>
    </citation>
    <scope>NUCLEOTIDE SEQUENCE [LARGE SCALE GENOMIC DNA]</scope>
    <source>
        <strain evidence="15">wild type</strain>
    </source>
</reference>
<dbReference type="SUPFAM" id="SSF88723">
    <property type="entry name" value="PIN domain-like"/>
    <property type="match status" value="1"/>
</dbReference>
<dbReference type="SUPFAM" id="SSF47807">
    <property type="entry name" value="5' to 3' exonuclease, C-terminal subdomain"/>
    <property type="match status" value="1"/>
</dbReference>
<protein>
    <submittedName>
        <fullName evidence="15">Uncharacterized protein</fullName>
    </submittedName>
</protein>
<organism evidence="15 16">
    <name type="scientific">Ciona intestinalis</name>
    <name type="common">Transparent sea squirt</name>
    <name type="synonym">Ascidia intestinalis</name>
    <dbReference type="NCBI Taxonomy" id="7719"/>
    <lineage>
        <taxon>Eukaryota</taxon>
        <taxon>Metazoa</taxon>
        <taxon>Chordata</taxon>
        <taxon>Tunicata</taxon>
        <taxon>Ascidiacea</taxon>
        <taxon>Phlebobranchia</taxon>
        <taxon>Cionidae</taxon>
        <taxon>Ciona</taxon>
    </lineage>
</organism>
<feature type="domain" description="XPG-I" evidence="13">
    <location>
        <begin position="661"/>
        <end position="730"/>
    </location>
</feature>
<dbReference type="CDD" id="cd09868">
    <property type="entry name" value="PIN_XPG_RAD2"/>
    <property type="match status" value="2"/>
</dbReference>
<dbReference type="SMART" id="SM00279">
    <property type="entry name" value="HhH2"/>
    <property type="match status" value="1"/>
</dbReference>
<dbReference type="InterPro" id="IPR029060">
    <property type="entry name" value="PIN-like_dom_sf"/>
</dbReference>
<dbReference type="SMART" id="SM00485">
    <property type="entry name" value="XPGN"/>
    <property type="match status" value="1"/>
</dbReference>
<dbReference type="InterPro" id="IPR006084">
    <property type="entry name" value="XPG/Rad2"/>
</dbReference>
<evidence type="ECO:0000256" key="2">
    <source>
        <dbReference type="ARBA" id="ARBA00004123"/>
    </source>
</evidence>
<keyword evidence="9" id="KW-0460">Magnesium</keyword>
<dbReference type="FunCoup" id="H2XUA5">
    <property type="interactions" value="52"/>
</dbReference>
<dbReference type="Gene3D" id="1.10.150.20">
    <property type="entry name" value="5' to 3' exonuclease, C-terminal subdomain"/>
    <property type="match status" value="1"/>
</dbReference>
<reference evidence="16" key="1">
    <citation type="journal article" date="2002" name="Science">
        <title>The draft genome of Ciona intestinalis: insights into chordate and vertebrate origins.</title>
        <authorList>
            <person name="Dehal P."/>
            <person name="Satou Y."/>
            <person name="Campbell R.K."/>
            <person name="Chapman J."/>
            <person name="Degnan B."/>
            <person name="De Tomaso A."/>
            <person name="Davidson B."/>
            <person name="Di Gregorio A."/>
            <person name="Gelpke M."/>
            <person name="Goodstein D.M."/>
            <person name="Harafuji N."/>
            <person name="Hastings K.E."/>
            <person name="Ho I."/>
            <person name="Hotta K."/>
            <person name="Huang W."/>
            <person name="Kawashima T."/>
            <person name="Lemaire P."/>
            <person name="Martinez D."/>
            <person name="Meinertzhagen I.A."/>
            <person name="Necula S."/>
            <person name="Nonaka M."/>
            <person name="Putnam N."/>
            <person name="Rash S."/>
            <person name="Saiga H."/>
            <person name="Satake M."/>
            <person name="Terry A."/>
            <person name="Yamada L."/>
            <person name="Wang H.G."/>
            <person name="Awazu S."/>
            <person name="Azumi K."/>
            <person name="Boore J."/>
            <person name="Branno M."/>
            <person name="Chin-Bow S."/>
            <person name="DeSantis R."/>
            <person name="Doyle S."/>
            <person name="Francino P."/>
            <person name="Keys D.N."/>
            <person name="Haga S."/>
            <person name="Hayashi H."/>
            <person name="Hino K."/>
            <person name="Imai K.S."/>
            <person name="Inaba K."/>
            <person name="Kano S."/>
            <person name="Kobayashi K."/>
            <person name="Kobayashi M."/>
            <person name="Lee B.I."/>
            <person name="Makabe K.W."/>
            <person name="Manohar C."/>
            <person name="Matassi G."/>
            <person name="Medina M."/>
            <person name="Mochizuki Y."/>
            <person name="Mount S."/>
            <person name="Morishita T."/>
            <person name="Miura S."/>
            <person name="Nakayama A."/>
            <person name="Nishizaka S."/>
            <person name="Nomoto H."/>
            <person name="Ohta F."/>
            <person name="Oishi K."/>
            <person name="Rigoutsos I."/>
            <person name="Sano M."/>
            <person name="Sasaki A."/>
            <person name="Sasakura Y."/>
            <person name="Shoguchi E."/>
            <person name="Shin-i T."/>
            <person name="Spagnuolo A."/>
            <person name="Stainier D."/>
            <person name="Suzuki M.M."/>
            <person name="Tassy O."/>
            <person name="Takatori N."/>
            <person name="Tokuoka M."/>
            <person name="Yagi K."/>
            <person name="Yoshizaki F."/>
            <person name="Wada S."/>
            <person name="Zhang C."/>
            <person name="Hyatt P.D."/>
            <person name="Larimer F."/>
            <person name="Detter C."/>
            <person name="Doggett N."/>
            <person name="Glavina T."/>
            <person name="Hawkins T."/>
            <person name="Richardson P."/>
            <person name="Lucas S."/>
            <person name="Kohara Y."/>
            <person name="Levine M."/>
            <person name="Satoh N."/>
            <person name="Rokhsar D.S."/>
        </authorList>
    </citation>
    <scope>NUCLEOTIDE SEQUENCE [LARGE SCALE GENOMIC DNA]</scope>
</reference>
<dbReference type="PANTHER" id="PTHR16171:SF7">
    <property type="entry name" value="DNA REPAIR PROTEIN RAD2"/>
    <property type="match status" value="1"/>
</dbReference>
<dbReference type="SMART" id="SM00484">
    <property type="entry name" value="XPGI"/>
    <property type="match status" value="1"/>
</dbReference>
<dbReference type="Gene3D" id="3.40.50.1010">
    <property type="entry name" value="5'-nuclease"/>
    <property type="match status" value="2"/>
</dbReference>
<dbReference type="GO" id="GO:0046872">
    <property type="term" value="F:metal ion binding"/>
    <property type="evidence" value="ECO:0007669"/>
    <property type="project" value="UniProtKB-KW"/>
</dbReference>
<keyword evidence="11" id="KW-0539">Nucleus</keyword>
<evidence type="ECO:0000256" key="3">
    <source>
        <dbReference type="ARBA" id="ARBA00005283"/>
    </source>
</evidence>
<feature type="domain" description="XPG N-terminal" evidence="14">
    <location>
        <begin position="1"/>
        <end position="95"/>
    </location>
</feature>
<keyword evidence="16" id="KW-1185">Reference proteome</keyword>
<sequence length="917" mass="104543">MGVTGLWKLLEGNGRQVELHTLEGKILAVDISIWLNMAIKGMRGQSANNAHLITLFHRICKLLYFGIKPVFVFDGGAPALKQRTLKERRQKKDMNIRQSKNASEKVLQNYLKRQVLQLAIKSKDGEKVPEFGKYLKPDEDIFHLPPMKEGLEMEESDEEREEQWKQRSQTRDVVYGSAMQEMMQIDVNSDDFQSMPSDIKHELLMDIQEIRKRRRTQLEAMPDKSDSFSNYQLSGLLAKRKLTTQIRGIENQMKREHTSANTHGYQGDVEISQISSDNKMHYVLLRGLKKRKVKLTSEKLSFHNLGMFFYIAEVEKEEKYEEMNSLKSNLEFKSDSLPSFSEEIDIVKSNTESTVSVRDDSVKTINISSDDSADLLSSNVELVENKISKKTENKISEQNDRIVESSVSPKKPKVENSLVSPTQSLMLPIETTTKEILNSSSEFGKDNIIKEEATNNTVITQQEPTLEVEKLEKPEIVQPSAVTNINQFVKSLTAASAEKVVGQEVICENEIAPAAKVDVSKEELLKKNEDLDESDDDFVEVVDRQGVVLEDEEQSVEATPITQQRFEIMAVKVRNNVTMTVILFISGTEPSIRFKLFKKSSLEELPPAANPWVGMQKEDINELEEKLDAEDAALLERIKSASRAAREVSDVATMECQELLRLFGIPFVLSPQEAEAQCAFLDMNDLTMGTITEDSDVWLFGGKNVYKDMFDRKRDPTCYSLLDIQAELGLLRSHFINIALCSGSDYTEGLEGVGPVRALEIMKEFPGEGMESLVKFKQWWDDAHAQEKVKPPTSEAKIKTELRRLNVPQNFPSKLVVEAYLKPRVNESKDKFVWGMPDLSGIRDYLTERLHWTRNKIDEELLPVLKKSAERATRKQTYITSFAMKTNPLPRKQTKKSKRVMRALTPLVKFEEEEESK</sequence>
<reference evidence="15" key="3">
    <citation type="submission" date="2025-08" db="UniProtKB">
        <authorList>
            <consortium name="Ensembl"/>
        </authorList>
    </citation>
    <scope>IDENTIFICATION</scope>
</reference>
<evidence type="ECO:0000256" key="7">
    <source>
        <dbReference type="ARBA" id="ARBA00022763"/>
    </source>
</evidence>
<dbReference type="Pfam" id="PF00752">
    <property type="entry name" value="XPG_N"/>
    <property type="match status" value="1"/>
</dbReference>
<keyword evidence="5" id="KW-0479">Metal-binding</keyword>
<dbReference type="GO" id="GO:0005634">
    <property type="term" value="C:nucleus"/>
    <property type="evidence" value="ECO:0000318"/>
    <property type="project" value="GO_Central"/>
</dbReference>
<keyword evidence="8" id="KW-0378">Hydrolase</keyword>
<dbReference type="Pfam" id="PF00867">
    <property type="entry name" value="XPG_I"/>
    <property type="match status" value="1"/>
</dbReference>
<dbReference type="GO" id="GO:0006289">
    <property type="term" value="P:nucleotide-excision repair"/>
    <property type="evidence" value="ECO:0007669"/>
    <property type="project" value="InterPro"/>
</dbReference>
<comment type="similarity">
    <text evidence="3">Belongs to the XPG/RAD2 endonuclease family. XPG subfamily.</text>
</comment>
<evidence type="ECO:0000259" key="13">
    <source>
        <dbReference type="SMART" id="SM00484"/>
    </source>
</evidence>
<evidence type="ECO:0000256" key="4">
    <source>
        <dbReference type="ARBA" id="ARBA00022722"/>
    </source>
</evidence>
<dbReference type="InParanoid" id="H2XUA5"/>
<keyword evidence="7" id="KW-0227">DNA damage</keyword>
<comment type="subcellular location">
    <subcellularLocation>
        <location evidence="2">Nucleus</location>
    </subcellularLocation>
</comment>
<dbReference type="InterPro" id="IPR036279">
    <property type="entry name" value="5-3_exonuclease_C_sf"/>
</dbReference>
<dbReference type="PRINTS" id="PR00066">
    <property type="entry name" value="XRODRMPGMNTG"/>
</dbReference>
<dbReference type="Proteomes" id="UP000008144">
    <property type="component" value="Chromosome 2"/>
</dbReference>
<keyword evidence="4" id="KW-0540">Nuclease</keyword>
<dbReference type="InterPro" id="IPR006085">
    <property type="entry name" value="XPG_DNA_repair_N"/>
</dbReference>
<dbReference type="HOGENOM" id="CLU_003018_2_0_1"/>
<dbReference type="GO" id="GO:0004520">
    <property type="term" value="F:DNA endonuclease activity"/>
    <property type="evidence" value="ECO:0000318"/>
    <property type="project" value="GO_Central"/>
</dbReference>
<comment type="cofactor">
    <cofactor evidence="1">
        <name>Mg(2+)</name>
        <dbReference type="ChEBI" id="CHEBI:18420"/>
    </cofactor>
</comment>
<dbReference type="STRING" id="7719.ENSCINP00000033239"/>
<dbReference type="InterPro" id="IPR008918">
    <property type="entry name" value="HhH2"/>
</dbReference>
<dbReference type="PRINTS" id="PR00853">
    <property type="entry name" value="XPGRADSUPER"/>
</dbReference>
<dbReference type="InterPro" id="IPR019974">
    <property type="entry name" value="XPG_CS"/>
</dbReference>
<evidence type="ECO:0000256" key="9">
    <source>
        <dbReference type="ARBA" id="ARBA00022842"/>
    </source>
</evidence>
<dbReference type="PANTHER" id="PTHR16171">
    <property type="entry name" value="DNA REPAIR PROTEIN COMPLEMENTING XP-G CELLS-RELATED"/>
    <property type="match status" value="1"/>
</dbReference>
<dbReference type="OMA" id="PNSMDFS"/>
<dbReference type="FunFam" id="1.10.150.20:FF:000227">
    <property type="entry name" value="DNA repair protein complementing XP-G cells-like isoform X1"/>
    <property type="match status" value="1"/>
</dbReference>
<dbReference type="GO" id="GO:0016788">
    <property type="term" value="F:hydrolase activity, acting on ester bonds"/>
    <property type="evidence" value="ECO:0007669"/>
    <property type="project" value="InterPro"/>
</dbReference>
<dbReference type="GeneTree" id="ENSGT00940000163631"/>
<dbReference type="InterPro" id="IPR006086">
    <property type="entry name" value="XPG-I_dom"/>
</dbReference>
<dbReference type="Ensembl" id="ENSCINT00000032050.1">
    <property type="protein sequence ID" value="ENSCINP00000033239.1"/>
    <property type="gene ID" value="ENSCING00000022981.1"/>
</dbReference>
<evidence type="ECO:0000313" key="16">
    <source>
        <dbReference type="Proteomes" id="UP000008144"/>
    </source>
</evidence>
<name>H2XUA5_CIOIN</name>
<proteinExistence type="inferred from homology"/>
<evidence type="ECO:0000256" key="10">
    <source>
        <dbReference type="ARBA" id="ARBA00023204"/>
    </source>
</evidence>
<reference evidence="15" key="4">
    <citation type="submission" date="2025-09" db="UniProtKB">
        <authorList>
            <consortium name="Ensembl"/>
        </authorList>
    </citation>
    <scope>IDENTIFICATION</scope>
</reference>
<feature type="region of interest" description="Disordered" evidence="12">
    <location>
        <begin position="399"/>
        <end position="418"/>
    </location>
</feature>
<evidence type="ECO:0000256" key="1">
    <source>
        <dbReference type="ARBA" id="ARBA00001946"/>
    </source>
</evidence>
<keyword evidence="6" id="KW-0255">Endonuclease</keyword>
<evidence type="ECO:0000256" key="8">
    <source>
        <dbReference type="ARBA" id="ARBA00022801"/>
    </source>
</evidence>
<evidence type="ECO:0000256" key="5">
    <source>
        <dbReference type="ARBA" id="ARBA00022723"/>
    </source>
</evidence>
<accession>H2XUA5</accession>